<keyword evidence="4" id="KW-0472">Membrane</keyword>
<keyword evidence="2" id="KW-0813">Transport</keyword>
<reference evidence="8 11" key="3">
    <citation type="submission" date="2024-01" db="EMBL/GenBank/DDBJ databases">
        <title>The diversity of rhizobia nodulating Mimosa spp. in eleven states of Brazil covering several biomes is determined by host plant, location, and edaphic factors.</title>
        <authorList>
            <person name="Rouws L."/>
            <person name="Barauna A."/>
            <person name="Beukes C."/>
            <person name="De Faria S.M."/>
            <person name="Gross E."/>
            <person name="Dos Reis Junior F.B."/>
            <person name="Simon M."/>
            <person name="Maluk M."/>
            <person name="Odee D.W."/>
            <person name="Kenicer G."/>
            <person name="Young J.P.W."/>
            <person name="Reis V.M."/>
            <person name="Zilli J."/>
            <person name="James E.K."/>
        </authorList>
    </citation>
    <scope>NUCLEOTIDE SEQUENCE [LARGE SCALE GENOMIC DNA]</scope>
    <source>
        <strain evidence="8 11">JPY530</strain>
    </source>
</reference>
<keyword evidence="4" id="KW-0997">Cell inner membrane</keyword>
<dbReference type="RefSeq" id="WP_147236220.1">
    <property type="nucleotide sequence ID" value="NZ_JAZHFZ010000013.1"/>
</dbReference>
<evidence type="ECO:0000313" key="9">
    <source>
        <dbReference type="EMBL" id="TXC84064.1"/>
    </source>
</evidence>
<dbReference type="PROSITE" id="PS50893">
    <property type="entry name" value="ABC_TRANSPORTER_2"/>
    <property type="match status" value="1"/>
</dbReference>
<sequence>MSTAPCNIVLDRGQTALREALRFDNVTCTFAGNGKNAQTYTAVSGGNLAIGDGEFVSIVGPTGCGKSTLLNVAAGLTRPSSGCLSVFGEKLTNGLNKQAAYLFQVDALMPWKTAEENIAMGLIFRGTPHDEALKVAREWLERVGLHGHGKKYPHQMSGGMRKRAGLAQALALNPRIILMDEPFSALDIQTRHLMENELLRLWSHDRKSVMFVTHDLEEAISLSDRVIVLSAGPGTRPIAEFEIDLVRPREMSEIRMTQRFLQLHTQIWDVLRGEVLKSYARNRV</sequence>
<dbReference type="EMBL" id="JAZHGA010000005">
    <property type="protein sequence ID" value="MEM5339703.1"/>
    <property type="molecule type" value="Genomic_DNA"/>
</dbReference>
<dbReference type="SUPFAM" id="SSF52540">
    <property type="entry name" value="P-loop containing nucleoside triphosphate hydrolases"/>
    <property type="match status" value="1"/>
</dbReference>
<evidence type="ECO:0000256" key="5">
    <source>
        <dbReference type="ARBA" id="ARBA00022741"/>
    </source>
</evidence>
<name>A0A5C6VH97_9BURK</name>
<dbReference type="PROSITE" id="PS00211">
    <property type="entry name" value="ABC_TRANSPORTER_1"/>
    <property type="match status" value="1"/>
</dbReference>
<evidence type="ECO:0000313" key="8">
    <source>
        <dbReference type="EMBL" id="MEM5339703.1"/>
    </source>
</evidence>
<proteinExistence type="inferred from homology"/>
<dbReference type="EMBL" id="VOQS01000003">
    <property type="protein sequence ID" value="TXC84064.1"/>
    <property type="molecule type" value="Genomic_DNA"/>
</dbReference>
<dbReference type="InterPro" id="IPR050166">
    <property type="entry name" value="ABC_transporter_ATP-bind"/>
</dbReference>
<dbReference type="PANTHER" id="PTHR42788">
    <property type="entry name" value="TAURINE IMPORT ATP-BINDING PROTEIN-RELATED"/>
    <property type="match status" value="1"/>
</dbReference>
<evidence type="ECO:0000256" key="6">
    <source>
        <dbReference type="ARBA" id="ARBA00022840"/>
    </source>
</evidence>
<evidence type="ECO:0000313" key="10">
    <source>
        <dbReference type="Proteomes" id="UP000321776"/>
    </source>
</evidence>
<evidence type="ECO:0000256" key="3">
    <source>
        <dbReference type="ARBA" id="ARBA00022475"/>
    </source>
</evidence>
<dbReference type="PANTHER" id="PTHR42788:SF13">
    <property type="entry name" value="ALIPHATIC SULFONATES IMPORT ATP-BINDING PROTEIN SSUB"/>
    <property type="match status" value="1"/>
</dbReference>
<dbReference type="InterPro" id="IPR003439">
    <property type="entry name" value="ABC_transporter-like_ATP-bd"/>
</dbReference>
<gene>
    <name evidence="9" type="ORF">FRZ40_27450</name>
    <name evidence="8" type="ORF">V4C56_08665</name>
</gene>
<comment type="similarity">
    <text evidence="1">Belongs to the ABC transporter superfamily.</text>
</comment>
<reference evidence="9 10" key="1">
    <citation type="journal article" date="2018" name="Int. J. Syst. Evol. Microbiol.">
        <title>Paraburkholderia azotifigens sp. nov., a nitrogen-fixing bacterium isolated from paddy soil.</title>
        <authorList>
            <person name="Choi G.M."/>
            <person name="Im W.T."/>
        </authorList>
    </citation>
    <scope>NUCLEOTIDE SEQUENCE [LARGE SCALE GENOMIC DNA]</scope>
    <source>
        <strain evidence="9 10">NF 2-5-3</strain>
    </source>
</reference>
<dbReference type="GO" id="GO:0005524">
    <property type="term" value="F:ATP binding"/>
    <property type="evidence" value="ECO:0007669"/>
    <property type="project" value="UniProtKB-KW"/>
</dbReference>
<evidence type="ECO:0000256" key="2">
    <source>
        <dbReference type="ARBA" id="ARBA00022448"/>
    </source>
</evidence>
<keyword evidence="11" id="KW-1185">Reference proteome</keyword>
<dbReference type="SMART" id="SM00382">
    <property type="entry name" value="AAA"/>
    <property type="match status" value="1"/>
</dbReference>
<dbReference type="InterPro" id="IPR003593">
    <property type="entry name" value="AAA+_ATPase"/>
</dbReference>
<comment type="caution">
    <text evidence="9">The sequence shown here is derived from an EMBL/GenBank/DDBJ whole genome shotgun (WGS) entry which is preliminary data.</text>
</comment>
<dbReference type="InterPro" id="IPR017871">
    <property type="entry name" value="ABC_transporter-like_CS"/>
</dbReference>
<protein>
    <submittedName>
        <fullName evidence="9">ABC transporter ATP-binding protein</fullName>
    </submittedName>
</protein>
<evidence type="ECO:0000256" key="4">
    <source>
        <dbReference type="ARBA" id="ARBA00022519"/>
    </source>
</evidence>
<keyword evidence="6 9" id="KW-0067">ATP-binding</keyword>
<dbReference type="Proteomes" id="UP000321776">
    <property type="component" value="Unassembled WGS sequence"/>
</dbReference>
<dbReference type="GO" id="GO:0016887">
    <property type="term" value="F:ATP hydrolysis activity"/>
    <property type="evidence" value="ECO:0007669"/>
    <property type="project" value="InterPro"/>
</dbReference>
<dbReference type="Gene3D" id="3.40.50.300">
    <property type="entry name" value="P-loop containing nucleotide triphosphate hydrolases"/>
    <property type="match status" value="1"/>
</dbReference>
<feature type="domain" description="ABC transporter" evidence="7">
    <location>
        <begin position="21"/>
        <end position="256"/>
    </location>
</feature>
<evidence type="ECO:0000256" key="1">
    <source>
        <dbReference type="ARBA" id="ARBA00005417"/>
    </source>
</evidence>
<dbReference type="Proteomes" id="UP001481677">
    <property type="component" value="Unassembled WGS sequence"/>
</dbReference>
<evidence type="ECO:0000313" key="11">
    <source>
        <dbReference type="Proteomes" id="UP001481677"/>
    </source>
</evidence>
<reference evidence="9" key="2">
    <citation type="submission" date="2019-08" db="EMBL/GenBank/DDBJ databases">
        <authorList>
            <person name="Im W.-T."/>
        </authorList>
    </citation>
    <scope>NUCLEOTIDE SEQUENCE</scope>
    <source>
        <strain evidence="9">NF 2-5-3</strain>
    </source>
</reference>
<dbReference type="AlphaFoldDB" id="A0A5C6VH97"/>
<organism evidence="9 10">
    <name type="scientific">Paraburkholderia azotifigens</name>
    <dbReference type="NCBI Taxonomy" id="2057004"/>
    <lineage>
        <taxon>Bacteria</taxon>
        <taxon>Pseudomonadati</taxon>
        <taxon>Pseudomonadota</taxon>
        <taxon>Betaproteobacteria</taxon>
        <taxon>Burkholderiales</taxon>
        <taxon>Burkholderiaceae</taxon>
        <taxon>Paraburkholderia</taxon>
    </lineage>
</organism>
<keyword evidence="5" id="KW-0547">Nucleotide-binding</keyword>
<evidence type="ECO:0000259" key="7">
    <source>
        <dbReference type="PROSITE" id="PS50893"/>
    </source>
</evidence>
<dbReference type="Pfam" id="PF00005">
    <property type="entry name" value="ABC_tran"/>
    <property type="match status" value="1"/>
</dbReference>
<accession>A0A5C6VH97</accession>
<keyword evidence="3" id="KW-1003">Cell membrane</keyword>
<dbReference type="InterPro" id="IPR027417">
    <property type="entry name" value="P-loop_NTPase"/>
</dbReference>
<dbReference type="CDD" id="cd03293">
    <property type="entry name" value="ABC_NrtD_SsuB_transporters"/>
    <property type="match status" value="1"/>
</dbReference>